<dbReference type="FunFam" id="3.30.420.40:FF:000012">
    <property type="entry name" value="tRNA N6-adenosine threonylcarbamoyltransferase"/>
    <property type="match status" value="1"/>
</dbReference>
<organism evidence="9 10">
    <name type="scientific">Waddlia chondrophila (strain ATCC VR-1470 / WSU 86-1044)</name>
    <dbReference type="NCBI Taxonomy" id="716544"/>
    <lineage>
        <taxon>Bacteria</taxon>
        <taxon>Pseudomonadati</taxon>
        <taxon>Chlamydiota</taxon>
        <taxon>Chlamydiia</taxon>
        <taxon>Parachlamydiales</taxon>
        <taxon>Waddliaceae</taxon>
        <taxon>Waddlia</taxon>
    </lineage>
</organism>
<evidence type="ECO:0000256" key="3">
    <source>
        <dbReference type="ARBA" id="ARBA00022723"/>
    </source>
</evidence>
<dbReference type="NCBIfam" id="TIGR00329">
    <property type="entry name" value="gcp_kae1"/>
    <property type="match status" value="1"/>
</dbReference>
<comment type="caution">
    <text evidence="7">Lacks conserved residue(s) required for the propagation of feature annotation.</text>
</comment>
<dbReference type="PRINTS" id="PR00789">
    <property type="entry name" value="OSIALOPTASE"/>
</dbReference>
<feature type="domain" description="Gcp-like" evidence="8">
    <location>
        <begin position="23"/>
        <end position="311"/>
    </location>
</feature>
<dbReference type="SUPFAM" id="SSF53067">
    <property type="entry name" value="Actin-like ATPase domain"/>
    <property type="match status" value="2"/>
</dbReference>
<feature type="binding site" evidence="7">
    <location>
        <position position="305"/>
    </location>
    <ligand>
        <name>Fe cation</name>
        <dbReference type="ChEBI" id="CHEBI:24875"/>
    </ligand>
</feature>
<reference evidence="9 10" key="1">
    <citation type="journal article" date="2010" name="PLoS ONE">
        <title>The Waddlia genome: a window into chlamydial biology.</title>
        <authorList>
            <person name="Bertelli C."/>
            <person name="Collyn F."/>
            <person name="Croxatto A."/>
            <person name="Ruckert C."/>
            <person name="Polkinghorne A."/>
            <person name="Kebbi-Beghdadi C."/>
            <person name="Goesmann A."/>
            <person name="Vaughan L."/>
            <person name="Greub G."/>
        </authorList>
    </citation>
    <scope>NUCLEOTIDE SEQUENCE [LARGE SCALE GENOMIC DNA]</scope>
    <source>
        <strain evidence="10">ATCC VR-1470 / WSU 86-1044</strain>
    </source>
</reference>
<dbReference type="GO" id="GO:0016787">
    <property type="term" value="F:hydrolase activity"/>
    <property type="evidence" value="ECO:0007669"/>
    <property type="project" value="UniProtKB-KW"/>
</dbReference>
<dbReference type="GO" id="GO:0005506">
    <property type="term" value="F:iron ion binding"/>
    <property type="evidence" value="ECO:0007669"/>
    <property type="project" value="UniProtKB-UniRule"/>
</dbReference>
<dbReference type="Gene3D" id="3.30.420.40">
    <property type="match status" value="2"/>
</dbReference>
<comment type="function">
    <text evidence="7">Required for the formation of a threonylcarbamoyl group on adenosine at position 37 (t(6)A37) in tRNAs that read codons beginning with adenine. Is involved in the transfer of the threonylcarbamoyl moiety of threonylcarbamoyl-AMP (TC-AMP) to the N6 group of A37, together with TsaE and TsaB. TsaD likely plays a direct catalytic role in this reaction.</text>
</comment>
<accession>D6YWI4</accession>
<dbReference type="Pfam" id="PF00814">
    <property type="entry name" value="TsaD"/>
    <property type="match status" value="1"/>
</dbReference>
<dbReference type="InterPro" id="IPR022450">
    <property type="entry name" value="TsaD"/>
</dbReference>
<keyword evidence="10" id="KW-1185">Reference proteome</keyword>
<feature type="binding site" evidence="7">
    <location>
        <position position="115"/>
    </location>
    <ligand>
        <name>Fe cation</name>
        <dbReference type="ChEBI" id="CHEBI:24875"/>
    </ligand>
</feature>
<dbReference type="NCBIfam" id="TIGR03723">
    <property type="entry name" value="T6A_TsaD_YgjD"/>
    <property type="match status" value="1"/>
</dbReference>
<dbReference type="STRING" id="716544.wcw_1138"/>
<gene>
    <name evidence="7" type="primary">tsaD</name>
    <name evidence="9" type="ordered locus">wcw_1138</name>
</gene>
<dbReference type="EC" id="2.3.1.234" evidence="7"/>
<dbReference type="AlphaFoldDB" id="D6YWI4"/>
<feature type="binding site" evidence="7">
    <location>
        <position position="181"/>
    </location>
    <ligand>
        <name>substrate</name>
    </ligand>
</feature>
<comment type="similarity">
    <text evidence="7">Belongs to the KAE1 / TsaD family.</text>
</comment>
<evidence type="ECO:0000259" key="8">
    <source>
        <dbReference type="Pfam" id="PF00814"/>
    </source>
</evidence>
<proteinExistence type="inferred from homology"/>
<evidence type="ECO:0000256" key="6">
    <source>
        <dbReference type="ARBA" id="ARBA00048117"/>
    </source>
</evidence>
<dbReference type="eggNOG" id="COG0533">
    <property type="taxonomic scope" value="Bacteria"/>
</dbReference>
<dbReference type="HAMAP" id="MF_01445">
    <property type="entry name" value="TsaD"/>
    <property type="match status" value="1"/>
</dbReference>
<dbReference type="CDD" id="cd24133">
    <property type="entry name" value="ASKHA_NBD_TsaD_bac"/>
    <property type="match status" value="1"/>
</dbReference>
<name>D6YWI4_WADCW</name>
<keyword evidence="7" id="KW-0963">Cytoplasm</keyword>
<keyword evidence="5 7" id="KW-0012">Acyltransferase</keyword>
<keyword evidence="4 7" id="KW-0408">Iron</keyword>
<dbReference type="PANTHER" id="PTHR11735:SF6">
    <property type="entry name" value="TRNA N6-ADENOSINE THREONYLCARBAMOYLTRANSFERASE, MITOCHONDRIAL"/>
    <property type="match status" value="1"/>
</dbReference>
<dbReference type="RefSeq" id="WP_013182208.1">
    <property type="nucleotide sequence ID" value="NC_014225.1"/>
</dbReference>
<evidence type="ECO:0000313" key="10">
    <source>
        <dbReference type="Proteomes" id="UP000001505"/>
    </source>
</evidence>
<comment type="cofactor">
    <cofactor evidence="7">
        <name>Fe(2+)</name>
        <dbReference type="ChEBI" id="CHEBI:29033"/>
    </cofactor>
    <text evidence="7">Binds 1 Fe(2+) ion per subunit.</text>
</comment>
<comment type="catalytic activity">
    <reaction evidence="6 7">
        <text>L-threonylcarbamoyladenylate + adenosine(37) in tRNA = N(6)-L-threonylcarbamoyladenosine(37) in tRNA + AMP + H(+)</text>
        <dbReference type="Rhea" id="RHEA:37059"/>
        <dbReference type="Rhea" id="RHEA-COMP:10162"/>
        <dbReference type="Rhea" id="RHEA-COMP:10163"/>
        <dbReference type="ChEBI" id="CHEBI:15378"/>
        <dbReference type="ChEBI" id="CHEBI:73682"/>
        <dbReference type="ChEBI" id="CHEBI:74411"/>
        <dbReference type="ChEBI" id="CHEBI:74418"/>
        <dbReference type="ChEBI" id="CHEBI:456215"/>
        <dbReference type="EC" id="2.3.1.234"/>
    </reaction>
</comment>
<sequence length="339" mass="36261">MLVLGIESTCDETACAVVKDGKQILSNVVASQHEIHAQYGGVFPELASRRHAEVMIPVLRESLYEANVRLDEIDLIAVAKGPGLIGPLLIGLNTAKSLSLACNLPLIGINHIEAHLYAAIMDLETLPDFPCLGVVLSGAHTSLVKIKNIGSYEQIGHTIDDAVGEAFDKVAKMMGLPYPGGPEIEQLAISGDPSRYAFKVGQSKKNPLCFSFSGVKTGVLYTVKGQNGKSEMPLTKQEMADIAASFQSAVFEDIIKKTVKAAKEIGTGTILFGGGVSNSQTLRKKFKESSSEFNLFWPPPGLSLDNGAMIAGLGYHAFLNRNTSDGLLLEPMTRIPFSA</sequence>
<feature type="binding site" evidence="7">
    <location>
        <position position="168"/>
    </location>
    <ligand>
        <name>substrate</name>
    </ligand>
</feature>
<dbReference type="EMBL" id="CP001928">
    <property type="protein sequence ID" value="ADI38495.1"/>
    <property type="molecule type" value="Genomic_DNA"/>
</dbReference>
<dbReference type="OrthoDB" id="9806197at2"/>
<dbReference type="KEGG" id="wch:wcw_1138"/>
<dbReference type="HOGENOM" id="CLU_023208_0_2_0"/>
<keyword evidence="3 7" id="KW-0479">Metal-binding</keyword>
<feature type="binding site" evidence="7">
    <location>
        <begin position="135"/>
        <end position="139"/>
    </location>
    <ligand>
        <name>substrate</name>
    </ligand>
</feature>
<protein>
    <recommendedName>
        <fullName evidence="7">tRNA N6-adenosine threonylcarbamoyltransferase</fullName>
        <ecNumber evidence="7">2.3.1.234</ecNumber>
    </recommendedName>
    <alternativeName>
        <fullName evidence="7">N6-L-threonylcarbamoyladenine synthase</fullName>
        <shortName evidence="7">t(6)A synthase</shortName>
    </alternativeName>
    <alternativeName>
        <fullName evidence="7">t(6)A37 threonylcarbamoyladenosine biosynthesis protein TsaD</fullName>
    </alternativeName>
    <alternativeName>
        <fullName evidence="7">tRNA threonylcarbamoyladenosine biosynthesis protein TsaD</fullName>
    </alternativeName>
</protein>
<comment type="subcellular location">
    <subcellularLocation>
        <location evidence="7">Cytoplasm</location>
    </subcellularLocation>
</comment>
<dbReference type="InterPro" id="IPR000905">
    <property type="entry name" value="Gcp-like_dom"/>
</dbReference>
<evidence type="ECO:0000256" key="4">
    <source>
        <dbReference type="ARBA" id="ARBA00023004"/>
    </source>
</evidence>
<keyword evidence="1 7" id="KW-0808">Transferase</keyword>
<keyword evidence="2 7" id="KW-0819">tRNA processing</keyword>
<keyword evidence="9" id="KW-0378">Hydrolase</keyword>
<dbReference type="PANTHER" id="PTHR11735">
    <property type="entry name" value="TRNA N6-ADENOSINE THREONYLCARBAMOYLTRANSFERASE"/>
    <property type="match status" value="1"/>
</dbReference>
<dbReference type="InterPro" id="IPR043129">
    <property type="entry name" value="ATPase_NBD"/>
</dbReference>
<dbReference type="GO" id="GO:0061711">
    <property type="term" value="F:tRNA N(6)-L-threonylcarbamoyladenine synthase activity"/>
    <property type="evidence" value="ECO:0007669"/>
    <property type="project" value="UniProtKB-EC"/>
</dbReference>
<evidence type="ECO:0000256" key="7">
    <source>
        <dbReference type="HAMAP-Rule" id="MF_01445"/>
    </source>
</evidence>
<evidence type="ECO:0000256" key="5">
    <source>
        <dbReference type="ARBA" id="ARBA00023315"/>
    </source>
</evidence>
<dbReference type="GO" id="GO:0005737">
    <property type="term" value="C:cytoplasm"/>
    <property type="evidence" value="ECO:0007669"/>
    <property type="project" value="UniProtKB-SubCell"/>
</dbReference>
<evidence type="ECO:0000256" key="2">
    <source>
        <dbReference type="ARBA" id="ARBA00022694"/>
    </source>
</evidence>
<dbReference type="Proteomes" id="UP000001505">
    <property type="component" value="Chromosome"/>
</dbReference>
<feature type="binding site" evidence="7">
    <location>
        <position position="185"/>
    </location>
    <ligand>
        <name>substrate</name>
    </ligand>
</feature>
<dbReference type="InterPro" id="IPR017861">
    <property type="entry name" value="KAE1/TsaD"/>
</dbReference>
<feature type="binding site" evidence="7">
    <location>
        <position position="111"/>
    </location>
    <ligand>
        <name>Fe cation</name>
        <dbReference type="ChEBI" id="CHEBI:24875"/>
    </ligand>
</feature>
<dbReference type="GO" id="GO:0002949">
    <property type="term" value="P:tRNA threonylcarbamoyladenosine modification"/>
    <property type="evidence" value="ECO:0007669"/>
    <property type="project" value="UniProtKB-UniRule"/>
</dbReference>
<evidence type="ECO:0000256" key="1">
    <source>
        <dbReference type="ARBA" id="ARBA00022679"/>
    </source>
</evidence>
<evidence type="ECO:0000313" key="9">
    <source>
        <dbReference type="EMBL" id="ADI38495.1"/>
    </source>
</evidence>